<dbReference type="Pfam" id="PF05635">
    <property type="entry name" value="23S_rRNA_IVP"/>
    <property type="match status" value="1"/>
</dbReference>
<proteinExistence type="predicted"/>
<name>A0A1G1VA33_9BACT</name>
<dbReference type="NCBIfam" id="TIGR02436">
    <property type="entry name" value="four helix bundle protein"/>
    <property type="match status" value="1"/>
</dbReference>
<dbReference type="Gene3D" id="1.20.1440.60">
    <property type="entry name" value="23S rRNA-intervening sequence"/>
    <property type="match status" value="1"/>
</dbReference>
<organism evidence="1 2">
    <name type="scientific">Candidatus Blackburnbacteria bacterium RIFCSPHIGHO2_12_FULL_41_13b</name>
    <dbReference type="NCBI Taxonomy" id="1797517"/>
    <lineage>
        <taxon>Bacteria</taxon>
        <taxon>Candidatus Blackburniibacteriota</taxon>
    </lineage>
</organism>
<dbReference type="PANTHER" id="PTHR38471:SF2">
    <property type="entry name" value="FOUR HELIX BUNDLE PROTEIN"/>
    <property type="match status" value="1"/>
</dbReference>
<gene>
    <name evidence="1" type="ORF">A3F61_00190</name>
</gene>
<evidence type="ECO:0000313" key="1">
    <source>
        <dbReference type="EMBL" id="OGY12328.1"/>
    </source>
</evidence>
<dbReference type="InterPro" id="IPR036583">
    <property type="entry name" value="23S_rRNA_IVS_sf"/>
</dbReference>
<dbReference type="EMBL" id="MHCA01000021">
    <property type="protein sequence ID" value="OGY12328.1"/>
    <property type="molecule type" value="Genomic_DNA"/>
</dbReference>
<protein>
    <recommendedName>
        <fullName evidence="3">Four helix bundle protein</fullName>
    </recommendedName>
</protein>
<dbReference type="PANTHER" id="PTHR38471">
    <property type="entry name" value="FOUR HELIX BUNDLE PROTEIN"/>
    <property type="match status" value="1"/>
</dbReference>
<comment type="caution">
    <text evidence="1">The sequence shown here is derived from an EMBL/GenBank/DDBJ whole genome shotgun (WGS) entry which is preliminary data.</text>
</comment>
<evidence type="ECO:0000313" key="2">
    <source>
        <dbReference type="Proteomes" id="UP000178272"/>
    </source>
</evidence>
<dbReference type="SUPFAM" id="SSF158446">
    <property type="entry name" value="IVS-encoded protein-like"/>
    <property type="match status" value="1"/>
</dbReference>
<dbReference type="InterPro" id="IPR012657">
    <property type="entry name" value="23S_rRNA-intervening_sequence"/>
</dbReference>
<evidence type="ECO:0008006" key="3">
    <source>
        <dbReference type="Google" id="ProtNLM"/>
    </source>
</evidence>
<sequence length="103" mass="11794">MSLSVVKLTKQLSNERPAWIISDQIIRSCFSVGANIAEGFGKYRGKEYGRFLQMALGSARETEYWLELLSDIYPNLKPDIDNILLLNEETIKMLVATVRKLRN</sequence>
<reference evidence="1 2" key="1">
    <citation type="journal article" date="2016" name="Nat. Commun.">
        <title>Thousands of microbial genomes shed light on interconnected biogeochemical processes in an aquifer system.</title>
        <authorList>
            <person name="Anantharaman K."/>
            <person name="Brown C.T."/>
            <person name="Hug L.A."/>
            <person name="Sharon I."/>
            <person name="Castelle C.J."/>
            <person name="Probst A.J."/>
            <person name="Thomas B.C."/>
            <person name="Singh A."/>
            <person name="Wilkins M.J."/>
            <person name="Karaoz U."/>
            <person name="Brodie E.L."/>
            <person name="Williams K.H."/>
            <person name="Hubbard S.S."/>
            <person name="Banfield J.F."/>
        </authorList>
    </citation>
    <scope>NUCLEOTIDE SEQUENCE [LARGE SCALE GENOMIC DNA]</scope>
</reference>
<dbReference type="AlphaFoldDB" id="A0A1G1VA33"/>
<dbReference type="STRING" id="1797517.A3F61_00190"/>
<dbReference type="Proteomes" id="UP000178272">
    <property type="component" value="Unassembled WGS sequence"/>
</dbReference>
<accession>A0A1G1VA33</accession>